<reference evidence="1 2" key="1">
    <citation type="journal article" date="2018" name="Syst. Appl. Microbiol.">
        <title>Abditibacterium utsteinense sp. nov., the first cultivated member of candidate phylum FBP, isolated from ice-free Antarctic soil samples.</title>
        <authorList>
            <person name="Tahon G."/>
            <person name="Tytgat B."/>
            <person name="Lebbe L."/>
            <person name="Carlier A."/>
            <person name="Willems A."/>
        </authorList>
    </citation>
    <scope>NUCLEOTIDE SEQUENCE [LARGE SCALE GENOMIC DNA]</scope>
    <source>
        <strain evidence="1 2">LMG 29911</strain>
    </source>
</reference>
<keyword evidence="2" id="KW-1185">Reference proteome</keyword>
<comment type="caution">
    <text evidence="1">The sequence shown here is derived from an EMBL/GenBank/DDBJ whole genome shotgun (WGS) entry which is preliminary data.</text>
</comment>
<gene>
    <name evidence="1" type="ORF">B1R32_12213</name>
</gene>
<dbReference type="RefSeq" id="WP_106381078.1">
    <property type="nucleotide sequence ID" value="NZ_NIGF01000022.1"/>
</dbReference>
<accession>A0A2S8SPR4</accession>
<dbReference type="AlphaFoldDB" id="A0A2S8SPR4"/>
<name>A0A2S8SPR4_9BACT</name>
<proteinExistence type="predicted"/>
<evidence type="ECO:0000313" key="2">
    <source>
        <dbReference type="Proteomes" id="UP000237684"/>
    </source>
</evidence>
<dbReference type="Proteomes" id="UP000237684">
    <property type="component" value="Unassembled WGS sequence"/>
</dbReference>
<sequence>MTADFQFQPFELVFDAPKQNGPAEAEGEFRFGPQKMKADLREIDGFLFFNSRGGDIEQNFLVASMHSAISHPPRRAFEKLGRAQTLVLLQRRALNLGFWGRLFVFKDEKGARFLIFLGESGRHLLTSSREISRNARAEWTPFEWDLTPDLVQTSSSQLFSVVEREWKNPASNLNRVKSWSEADYFERLWQSLEFQNGDAQSVQRILRAAASLVAPDEGAHGWILRFQLPEKAGKIDLYEQLFEEYGSRQVLLGDAIYARLQELLNEFAPRRMRGRDAAFLAQREWLESNSGVGNWSLSVHVAALSAHEKLETALQLRADLQKIWPNERVAAWMAPFLSGE</sequence>
<evidence type="ECO:0000313" key="1">
    <source>
        <dbReference type="EMBL" id="PQV62766.1"/>
    </source>
</evidence>
<protein>
    <submittedName>
        <fullName evidence="1">Uncharacterized protein</fullName>
    </submittedName>
</protein>
<dbReference type="EMBL" id="NIGF01000022">
    <property type="protein sequence ID" value="PQV62766.1"/>
    <property type="molecule type" value="Genomic_DNA"/>
</dbReference>
<organism evidence="1 2">
    <name type="scientific">Abditibacterium utsteinense</name>
    <dbReference type="NCBI Taxonomy" id="1960156"/>
    <lineage>
        <taxon>Bacteria</taxon>
        <taxon>Pseudomonadati</taxon>
        <taxon>Abditibacteriota</taxon>
        <taxon>Abditibacteriia</taxon>
        <taxon>Abditibacteriales</taxon>
        <taxon>Abditibacteriaceae</taxon>
        <taxon>Abditibacterium</taxon>
    </lineage>
</organism>
<dbReference type="InParanoid" id="A0A2S8SPR4"/>